<proteinExistence type="predicted"/>
<dbReference type="Gene3D" id="3.40.50.2000">
    <property type="entry name" value="Glycogen Phosphorylase B"/>
    <property type="match status" value="2"/>
</dbReference>
<organism evidence="3 4">
    <name type="scientific">Limnobaculum eriocheiris</name>
    <dbReference type="NCBI Taxonomy" id="2897391"/>
    <lineage>
        <taxon>Bacteria</taxon>
        <taxon>Pseudomonadati</taxon>
        <taxon>Pseudomonadota</taxon>
        <taxon>Gammaproteobacteria</taxon>
        <taxon>Enterobacterales</taxon>
        <taxon>Budviciaceae</taxon>
        <taxon>Limnobaculum</taxon>
    </lineage>
</organism>
<keyword evidence="3" id="KW-0328">Glycosyltransferase</keyword>
<feature type="domain" description="Glycosyl transferase family 1" evidence="1">
    <location>
        <begin position="176"/>
        <end position="332"/>
    </location>
</feature>
<dbReference type="InterPro" id="IPR028098">
    <property type="entry name" value="Glyco_trans_4-like_N"/>
</dbReference>
<evidence type="ECO:0000259" key="1">
    <source>
        <dbReference type="Pfam" id="PF00534"/>
    </source>
</evidence>
<keyword evidence="4" id="KW-1185">Reference proteome</keyword>
<evidence type="ECO:0000313" key="3">
    <source>
        <dbReference type="EMBL" id="MCD1124781.1"/>
    </source>
</evidence>
<dbReference type="PANTHER" id="PTHR12526">
    <property type="entry name" value="GLYCOSYLTRANSFERASE"/>
    <property type="match status" value="1"/>
</dbReference>
<dbReference type="Pfam" id="PF00534">
    <property type="entry name" value="Glycos_transf_1"/>
    <property type="match status" value="1"/>
</dbReference>
<evidence type="ECO:0000313" key="4">
    <source>
        <dbReference type="Proteomes" id="UP001139171"/>
    </source>
</evidence>
<dbReference type="InterPro" id="IPR001296">
    <property type="entry name" value="Glyco_trans_1"/>
</dbReference>
<dbReference type="Pfam" id="PF13439">
    <property type="entry name" value="Glyco_transf_4"/>
    <property type="match status" value="1"/>
</dbReference>
<comment type="caution">
    <text evidence="3">The sequence shown here is derived from an EMBL/GenBank/DDBJ whole genome shotgun (WGS) entry which is preliminary data.</text>
</comment>
<dbReference type="GO" id="GO:0016757">
    <property type="term" value="F:glycosyltransferase activity"/>
    <property type="evidence" value="ECO:0007669"/>
    <property type="project" value="UniProtKB-KW"/>
</dbReference>
<sequence length="360" mass="40200">MKIMYFITGLGVGGAERQVCNLADGMSKLGHSVTIISLNGNVILKPNDKKINIISLNIKKNPWGIFIALLKAREVINKIIPDVVHSHMYHANIFVRMLRIITPIRKLINTSHSNNEGGKMRMFLYRVTKCIPDLSTNVSNSAVNSLLNHNAVDNDKIITVYNGISSCEFSFSESERNLKRKELGVDERTKLILSVGRFTQAKDYPNLLYAIKCVFQKIPDIKVVIIGDGELKPDIQKLAEELGLTNLIYFLGVRNDIPGWMSAADLFVLSSAWEGFGMVVAEAMLCERLIVATDSGGVKEVLGEQGFLVEPGNSEKLACAMVHALELPAEESLILMKKARMHSHENFDLNKIIERWLSIY</sequence>
<dbReference type="SUPFAM" id="SSF53756">
    <property type="entry name" value="UDP-Glycosyltransferase/glycogen phosphorylase"/>
    <property type="match status" value="1"/>
</dbReference>
<evidence type="ECO:0000259" key="2">
    <source>
        <dbReference type="Pfam" id="PF13439"/>
    </source>
</evidence>
<feature type="domain" description="Glycosyltransferase subfamily 4-like N-terminal" evidence="2">
    <location>
        <begin position="12"/>
        <end position="164"/>
    </location>
</feature>
<dbReference type="AlphaFoldDB" id="A0A9X1MSL8"/>
<gene>
    <name evidence="3" type="ORF">LPW36_01810</name>
</gene>
<keyword evidence="3" id="KW-0808">Transferase</keyword>
<reference evidence="3" key="1">
    <citation type="submission" date="2021-11" db="EMBL/GenBank/DDBJ databases">
        <title>Jinshanibacter sp. isolated from one year old Eriocheir sinensis.</title>
        <authorList>
            <person name="Li J.-Y."/>
            <person name="He W."/>
            <person name="Gao T.-H."/>
        </authorList>
    </citation>
    <scope>NUCLEOTIDE SEQUENCE</scope>
    <source>
        <strain evidence="3">LJY008</strain>
    </source>
</reference>
<dbReference type="PANTHER" id="PTHR12526:SF630">
    <property type="entry name" value="GLYCOSYLTRANSFERASE"/>
    <property type="match status" value="1"/>
</dbReference>
<dbReference type="EMBL" id="JAJNAG010000002">
    <property type="protein sequence ID" value="MCD1124781.1"/>
    <property type="molecule type" value="Genomic_DNA"/>
</dbReference>
<dbReference type="Proteomes" id="UP001139171">
    <property type="component" value="Unassembled WGS sequence"/>
</dbReference>
<dbReference type="GO" id="GO:1901135">
    <property type="term" value="P:carbohydrate derivative metabolic process"/>
    <property type="evidence" value="ECO:0007669"/>
    <property type="project" value="UniProtKB-ARBA"/>
</dbReference>
<name>A0A9X1MSL8_9GAMM</name>
<protein>
    <submittedName>
        <fullName evidence="3">Glycosyltransferase</fullName>
        <ecNumber evidence="3">2.4.-.-</ecNumber>
    </submittedName>
</protein>
<dbReference type="RefSeq" id="WP_230607791.1">
    <property type="nucleotide sequence ID" value="NZ_JAJNAG010000002.1"/>
</dbReference>
<dbReference type="EC" id="2.4.-.-" evidence="3"/>
<accession>A0A9X1MSL8</accession>